<dbReference type="AlphaFoldDB" id="A0A0N1EB25"/>
<accession>A0A0N1EB25</accession>
<sequence>MSFDEFFSHLKARLYRKVYYNLFLKHYRKYKDAKLSDEEFFKQQHKRIFGYTPDFKNPQTFNEKMIHRILYDRNPIYTALADKLKARIYIAMKLHNYSLAKALIGGGGGQ</sequence>
<dbReference type="EMBL" id="JNOC01000058">
    <property type="protein sequence ID" value="KPH55042.1"/>
    <property type="molecule type" value="Genomic_DNA"/>
</dbReference>
<proteinExistence type="predicted"/>
<gene>
    <name evidence="1" type="ORF">HPU229334_10430</name>
</gene>
<evidence type="ECO:0000313" key="1">
    <source>
        <dbReference type="EMBL" id="KPH55042.1"/>
    </source>
</evidence>
<dbReference type="Proteomes" id="UP000037997">
    <property type="component" value="Unassembled WGS sequence"/>
</dbReference>
<evidence type="ECO:0000313" key="2">
    <source>
        <dbReference type="Proteomes" id="UP000037997"/>
    </source>
</evidence>
<dbReference type="RefSeq" id="WP_054198453.1">
    <property type="nucleotide sequence ID" value="NZ_JNOC01000058.1"/>
</dbReference>
<comment type="caution">
    <text evidence="1">The sequence shown here is derived from an EMBL/GenBank/DDBJ whole genome shotgun (WGS) entry which is preliminary data.</text>
</comment>
<name>A0A0N1EB25_9HELI</name>
<dbReference type="PATRIC" id="fig|35818.11.peg.2063"/>
<reference evidence="1 2" key="1">
    <citation type="submission" date="2014-06" db="EMBL/GenBank/DDBJ databases">
        <title>Helicobacter pullorum isolates in fresh chicken meat - phenotypic and genotypic features.</title>
        <authorList>
            <person name="Borges V."/>
            <person name="Santos A."/>
            <person name="Correia C.B."/>
            <person name="Saraiva M."/>
            <person name="Menard A."/>
            <person name="Vieira L."/>
            <person name="Sampaio D.A."/>
            <person name="Gomes J.P."/>
            <person name="Oleastro M."/>
        </authorList>
    </citation>
    <scope>NUCLEOTIDE SEQUENCE [LARGE SCALE GENOMIC DNA]</scope>
    <source>
        <strain evidence="1 2">229334/12</strain>
    </source>
</reference>
<organism evidence="1 2">
    <name type="scientific">Helicobacter pullorum</name>
    <dbReference type="NCBI Taxonomy" id="35818"/>
    <lineage>
        <taxon>Bacteria</taxon>
        <taxon>Pseudomonadati</taxon>
        <taxon>Campylobacterota</taxon>
        <taxon>Epsilonproteobacteria</taxon>
        <taxon>Campylobacterales</taxon>
        <taxon>Helicobacteraceae</taxon>
        <taxon>Helicobacter</taxon>
    </lineage>
</organism>
<protein>
    <submittedName>
        <fullName evidence="1">Uncharacterized protein</fullName>
    </submittedName>
</protein>